<comment type="caution">
    <text evidence="1">The sequence shown here is derived from an EMBL/GenBank/DDBJ whole genome shotgun (WGS) entry which is preliminary data.</text>
</comment>
<reference evidence="1" key="2">
    <citation type="submission" date="2021-04" db="EMBL/GenBank/DDBJ databases">
        <authorList>
            <person name="Gilroy R."/>
        </authorList>
    </citation>
    <scope>NUCLEOTIDE SEQUENCE</scope>
    <source>
        <strain evidence="1">CHK33-5263</strain>
    </source>
</reference>
<dbReference type="AlphaFoldDB" id="A0A9D2DV13"/>
<evidence type="ECO:0000313" key="1">
    <source>
        <dbReference type="EMBL" id="HIZ23886.1"/>
    </source>
</evidence>
<reference evidence="1" key="1">
    <citation type="journal article" date="2021" name="PeerJ">
        <title>Extensive microbial diversity within the chicken gut microbiome revealed by metagenomics and culture.</title>
        <authorList>
            <person name="Gilroy R."/>
            <person name="Ravi A."/>
            <person name="Getino M."/>
            <person name="Pursley I."/>
            <person name="Horton D.L."/>
            <person name="Alikhan N.F."/>
            <person name="Baker D."/>
            <person name="Gharbi K."/>
            <person name="Hall N."/>
            <person name="Watson M."/>
            <person name="Adriaenssens E.M."/>
            <person name="Foster-Nyarko E."/>
            <person name="Jarju S."/>
            <person name="Secka A."/>
            <person name="Antonio M."/>
            <person name="Oren A."/>
            <person name="Chaudhuri R.R."/>
            <person name="La Ragione R."/>
            <person name="Hildebrand F."/>
            <person name="Pallen M.J."/>
        </authorList>
    </citation>
    <scope>NUCLEOTIDE SEQUENCE</scope>
    <source>
        <strain evidence="1">CHK33-5263</strain>
    </source>
</reference>
<organism evidence="1 2">
    <name type="scientific">Candidatus Gallimonas intestinigallinarum</name>
    <dbReference type="NCBI Taxonomy" id="2838604"/>
    <lineage>
        <taxon>Bacteria</taxon>
        <taxon>Bacillati</taxon>
        <taxon>Bacillota</taxon>
        <taxon>Clostridia</taxon>
        <taxon>Candidatus Gallimonas</taxon>
    </lineage>
</organism>
<sequence>MVNCFHFIDDKELEKSAYAYLFTLCDRAEYLFDAPYGEADFTIEAIGTPFESMIPALEQQKTGQSWGMWGKILTFRLTDDVKESIEHAGLDGILRVWNRNLENLALFKDGKRLYDTCSHEGYTDIDDDFLNSVSKFCEQALPQTMLWQQIETRYAKISRRSTQRLWEELDKLDDLDRQIDEAWQRVIRQPPFYEMTFTQYDKIARDYFSEEIVRQLEKAGDYQSLHPAGYPRVIRESEAFLGKPPFSASMLWHDIQRELHFWCIYLQLHGRHCPPQDEEQSPTISIIINRECE</sequence>
<dbReference type="EMBL" id="DXBS01000004">
    <property type="protein sequence ID" value="HIZ23886.1"/>
    <property type="molecule type" value="Genomic_DNA"/>
</dbReference>
<proteinExistence type="predicted"/>
<gene>
    <name evidence="1" type="ORF">H9812_00195</name>
</gene>
<dbReference type="Proteomes" id="UP000824044">
    <property type="component" value="Unassembled WGS sequence"/>
</dbReference>
<protein>
    <submittedName>
        <fullName evidence="1">Uncharacterized protein</fullName>
    </submittedName>
</protein>
<name>A0A9D2DV13_9FIRM</name>
<evidence type="ECO:0000313" key="2">
    <source>
        <dbReference type="Proteomes" id="UP000824044"/>
    </source>
</evidence>
<accession>A0A9D2DV13</accession>